<dbReference type="GO" id="GO:0046872">
    <property type="term" value="F:metal ion binding"/>
    <property type="evidence" value="ECO:0007669"/>
    <property type="project" value="UniProtKB-KW"/>
</dbReference>
<gene>
    <name evidence="8" type="ORF">P0Y53_07225</name>
</gene>
<evidence type="ECO:0000256" key="2">
    <source>
        <dbReference type="ARBA" id="ARBA00022519"/>
    </source>
</evidence>
<dbReference type="GO" id="GO:0009245">
    <property type="term" value="P:lipid A biosynthetic process"/>
    <property type="evidence" value="ECO:0007669"/>
    <property type="project" value="TreeGrafter"/>
</dbReference>
<keyword evidence="2" id="KW-0997">Cell inner membrane</keyword>
<reference evidence="8" key="1">
    <citation type="submission" date="2023-03" db="EMBL/GenBank/DDBJ databases">
        <title>Andean soil-derived lignocellulolytic bacterial consortium as a source of novel taxa and putative plastic-active enzymes.</title>
        <authorList>
            <person name="Diaz-Garcia L."/>
            <person name="Chuvochina M."/>
            <person name="Feuerriegel G."/>
            <person name="Bunk B."/>
            <person name="Sproer C."/>
            <person name="Streit W.R."/>
            <person name="Rodriguez L.M."/>
            <person name="Overmann J."/>
            <person name="Jimenez D.J."/>
        </authorList>
    </citation>
    <scope>NUCLEOTIDE SEQUENCE</scope>
    <source>
        <strain evidence="8">MAG 7</strain>
    </source>
</reference>
<proteinExistence type="predicted"/>
<evidence type="ECO:0000256" key="6">
    <source>
        <dbReference type="ARBA" id="ARBA00023211"/>
    </source>
</evidence>
<dbReference type="SUPFAM" id="SSF56300">
    <property type="entry name" value="Metallo-dependent phosphatases"/>
    <property type="match status" value="1"/>
</dbReference>
<keyword evidence="3" id="KW-0479">Metal-binding</keyword>
<protein>
    <submittedName>
        <fullName evidence="8">UDP-2,3-diacylglucosamine diphosphatase</fullName>
    </submittedName>
</protein>
<dbReference type="Pfam" id="PF00149">
    <property type="entry name" value="Metallophos"/>
    <property type="match status" value="1"/>
</dbReference>
<dbReference type="InterPro" id="IPR004843">
    <property type="entry name" value="Calcineurin-like_PHP"/>
</dbReference>
<keyword evidence="6" id="KW-0464">Manganese</keyword>
<dbReference type="Proteomes" id="UP001220610">
    <property type="component" value="Chromosome"/>
</dbReference>
<evidence type="ECO:0000313" key="9">
    <source>
        <dbReference type="Proteomes" id="UP001220610"/>
    </source>
</evidence>
<evidence type="ECO:0000256" key="4">
    <source>
        <dbReference type="ARBA" id="ARBA00022801"/>
    </source>
</evidence>
<dbReference type="GO" id="GO:0016020">
    <property type="term" value="C:membrane"/>
    <property type="evidence" value="ECO:0007669"/>
    <property type="project" value="GOC"/>
</dbReference>
<keyword evidence="5" id="KW-0472">Membrane</keyword>
<dbReference type="GO" id="GO:0008758">
    <property type="term" value="F:UDP-2,3-diacylglucosamine hydrolase activity"/>
    <property type="evidence" value="ECO:0007669"/>
    <property type="project" value="TreeGrafter"/>
</dbReference>
<dbReference type="PANTHER" id="PTHR34990:SF1">
    <property type="entry name" value="UDP-2,3-DIACYLGLUCOSAMINE HYDROLASE"/>
    <property type="match status" value="1"/>
</dbReference>
<evidence type="ECO:0000256" key="3">
    <source>
        <dbReference type="ARBA" id="ARBA00022723"/>
    </source>
</evidence>
<name>A0AAJ5WXF3_9BACT</name>
<dbReference type="AlphaFoldDB" id="A0AAJ5WXF3"/>
<feature type="domain" description="Calcineurin-like phosphoesterase" evidence="7">
    <location>
        <begin position="8"/>
        <end position="213"/>
    </location>
</feature>
<dbReference type="EMBL" id="CP119311">
    <property type="protein sequence ID" value="WEK37288.1"/>
    <property type="molecule type" value="Genomic_DNA"/>
</dbReference>
<organism evidence="8 9">
    <name type="scientific">Candidatus Pseudobacter hemicellulosilyticus</name>
    <dbReference type="NCBI Taxonomy" id="3121375"/>
    <lineage>
        <taxon>Bacteria</taxon>
        <taxon>Pseudomonadati</taxon>
        <taxon>Bacteroidota</taxon>
        <taxon>Chitinophagia</taxon>
        <taxon>Chitinophagales</taxon>
        <taxon>Chitinophagaceae</taxon>
        <taxon>Pseudobacter</taxon>
    </lineage>
</organism>
<dbReference type="PANTHER" id="PTHR34990">
    <property type="entry name" value="UDP-2,3-DIACYLGLUCOSAMINE HYDROLASE-RELATED"/>
    <property type="match status" value="1"/>
</dbReference>
<evidence type="ECO:0000259" key="7">
    <source>
        <dbReference type="Pfam" id="PF00149"/>
    </source>
</evidence>
<keyword evidence="4" id="KW-0378">Hydrolase</keyword>
<evidence type="ECO:0000313" key="8">
    <source>
        <dbReference type="EMBL" id="WEK37288.1"/>
    </source>
</evidence>
<keyword evidence="1" id="KW-1003">Cell membrane</keyword>
<dbReference type="InterPro" id="IPR029052">
    <property type="entry name" value="Metallo-depent_PP-like"/>
</dbReference>
<dbReference type="InterPro" id="IPR043461">
    <property type="entry name" value="LpxH-like"/>
</dbReference>
<dbReference type="CDD" id="cd07398">
    <property type="entry name" value="MPP_YbbF-LpxH"/>
    <property type="match status" value="1"/>
</dbReference>
<evidence type="ECO:0000256" key="1">
    <source>
        <dbReference type="ARBA" id="ARBA00022475"/>
    </source>
</evidence>
<accession>A0AAJ5WXF3</accession>
<sequence>MQLPPDKKIYFLSDFHLGAPDAANSLVREKKLVTFFEEIRKDAAVIFIVGDLFDFWYEYRKVVPKGYVRLLGKLAELTDAGIPIHFFVGNHDMWMNDYFQQELNIPVYFEPKEFTFNGKEFLIGHGDGLGPGDHGYKFLKKVFRNPVCQWLFGVLPPYVGMGIANYSSRRSRAVTGQIDEQFFGEEGEWLITYCKEALQQKHYDYLIFGHRHLPIDFALNGGKSRYINLGDWIRYYTYAVFDGQSLTLQSRYPELENKIIRQP</sequence>
<evidence type="ECO:0000256" key="5">
    <source>
        <dbReference type="ARBA" id="ARBA00023136"/>
    </source>
</evidence>
<dbReference type="Gene3D" id="3.60.21.10">
    <property type="match status" value="1"/>
</dbReference>